<proteinExistence type="predicted"/>
<evidence type="ECO:0000313" key="2">
    <source>
        <dbReference type="EMBL" id="CDM08128.1"/>
    </source>
</evidence>
<organism evidence="2">
    <name type="scientific">Erwinia amylovora</name>
    <name type="common">Fire blight bacteria</name>
    <dbReference type="NCBI Taxonomy" id="552"/>
    <lineage>
        <taxon>Bacteria</taxon>
        <taxon>Pseudomonadati</taxon>
        <taxon>Pseudomonadota</taxon>
        <taxon>Gammaproteobacteria</taxon>
        <taxon>Enterobacterales</taxon>
        <taxon>Erwiniaceae</taxon>
        <taxon>Erwinia</taxon>
    </lineage>
</organism>
<sequence>MLRNYASVAHHSDSQAPCLHKPVFRRNPAERRKYRDMSPLRPSVSRPDDSHRFEYLPDAVVRYWFPVESGTNFPSPQAGNRHRCWSVRRAVPVPAMWG</sequence>
<evidence type="ECO:0000256" key="1">
    <source>
        <dbReference type="SAM" id="MobiDB-lite"/>
    </source>
</evidence>
<dbReference type="EMBL" id="HG813239">
    <property type="protein sequence ID" value="CDM08128.1"/>
    <property type="molecule type" value="Genomic_DNA"/>
</dbReference>
<reference evidence="2" key="1">
    <citation type="submission" date="2013-11" db="EMBL/GenBank/DDBJ databases">
        <title>The novel cryptic plasmid pEA68 of Erwinia amylovora strain 692 and definition of a novel family of plasmids.</title>
        <authorList>
            <person name="Ismail E."/>
            <person name="Blom J."/>
            <person name="Bultreys A."/>
            <person name="Ivanovic M."/>
            <person name="Obradovic A."/>
            <person name="Van Doorn J."/>
            <person name="Bergsma-Vlami M."/>
            <person name="Maes M."/>
            <person name="Willems A."/>
            <person name="Stockwell V."/>
            <person name="Smits T.H.M."/>
            <person name="Pulawska J."/>
        </authorList>
    </citation>
    <scope>NUCLEOTIDE SEQUENCE [LARGE SCALE GENOMIC DNA]</scope>
    <source>
        <strain evidence="2">692</strain>
        <plasmid evidence="2">pEA29</plasmid>
    </source>
</reference>
<dbReference type="AlphaFoldDB" id="A0A0P0ZGJ1"/>
<accession>A0A0P0ZGJ1</accession>
<gene>
    <name evidence="2" type="ORF">EAMY692_p20002</name>
</gene>
<feature type="region of interest" description="Disordered" evidence="1">
    <location>
        <begin position="1"/>
        <end position="22"/>
    </location>
</feature>
<keyword evidence="2" id="KW-0614">Plasmid</keyword>
<geneLocation type="plasmid" evidence="2">
    <name>pEA29</name>
</geneLocation>
<protein>
    <submittedName>
        <fullName evidence="2">Uncharacterized protein</fullName>
    </submittedName>
</protein>
<name>A0A0P0ZGJ1_ERWAM</name>